<keyword evidence="4" id="KW-0378">Hydrolase</keyword>
<evidence type="ECO:0000256" key="6">
    <source>
        <dbReference type="ARBA" id="ARBA00022968"/>
    </source>
</evidence>
<dbReference type="SMART" id="SM00020">
    <property type="entry name" value="Tryp_SPc"/>
    <property type="match status" value="1"/>
</dbReference>
<keyword evidence="8 10" id="KW-0472">Membrane</keyword>
<dbReference type="Proteomes" id="UP000006813">
    <property type="component" value="Unassembled WGS sequence"/>
</dbReference>
<gene>
    <name evidence="13" type="ORF">GW7_09286</name>
</gene>
<proteinExistence type="predicted"/>
<feature type="non-terminal residue" evidence="13">
    <location>
        <position position="1"/>
    </location>
</feature>
<evidence type="ECO:0000256" key="2">
    <source>
        <dbReference type="ARBA" id="ARBA00022670"/>
    </source>
</evidence>
<dbReference type="SUPFAM" id="SSF82671">
    <property type="entry name" value="SEA domain"/>
    <property type="match status" value="1"/>
</dbReference>
<feature type="domain" description="Peptidase S1" evidence="12">
    <location>
        <begin position="168"/>
        <end position="398"/>
    </location>
</feature>
<evidence type="ECO:0000259" key="11">
    <source>
        <dbReference type="PROSITE" id="PS50024"/>
    </source>
</evidence>
<feature type="domain" description="SEA" evidence="11">
    <location>
        <begin position="26"/>
        <end position="143"/>
    </location>
</feature>
<dbReference type="Gene3D" id="3.30.70.960">
    <property type="entry name" value="SEA domain"/>
    <property type="match status" value="1"/>
</dbReference>
<evidence type="ECO:0000256" key="1">
    <source>
        <dbReference type="ARBA" id="ARBA00004606"/>
    </source>
</evidence>
<dbReference type="InterPro" id="IPR000082">
    <property type="entry name" value="SEA_dom"/>
</dbReference>
<dbReference type="FunFam" id="2.40.10.10:FF:000003">
    <property type="entry name" value="Transmembrane serine protease 3"/>
    <property type="match status" value="1"/>
</dbReference>
<dbReference type="PANTHER" id="PTHR24252">
    <property type="entry name" value="ACROSIN-RELATED"/>
    <property type="match status" value="1"/>
</dbReference>
<dbReference type="PROSITE" id="PS50024">
    <property type="entry name" value="SEA"/>
    <property type="match status" value="1"/>
</dbReference>
<keyword evidence="5" id="KW-0720">Serine protease</keyword>
<dbReference type="AlphaFoldDB" id="G5B154"/>
<dbReference type="Gene3D" id="2.40.10.10">
    <property type="entry name" value="Trypsin-like serine proteases"/>
    <property type="match status" value="2"/>
</dbReference>
<evidence type="ECO:0000256" key="5">
    <source>
        <dbReference type="ARBA" id="ARBA00022825"/>
    </source>
</evidence>
<keyword evidence="3 10" id="KW-0812">Transmembrane</keyword>
<dbReference type="GO" id="GO:0016020">
    <property type="term" value="C:membrane"/>
    <property type="evidence" value="ECO:0007669"/>
    <property type="project" value="UniProtKB-SubCell"/>
</dbReference>
<dbReference type="Pfam" id="PF00089">
    <property type="entry name" value="Trypsin"/>
    <property type="match status" value="1"/>
</dbReference>
<dbReference type="MEROPS" id="S01.365"/>
<sequence length="399" mass="44677">ILVSLGITAILGVIIGLLVHFLAVEKIHYYRGDFHISGVTYNDSCENTASQASTDLSKDIKTKMSHAFENSGVYKEYVNSQVIKYLPDQSGSRVQLLLTFKFAPARRGSLRMKIKAVLQQMLTGNVASWGAVPTSIKLSKTSKTNFEMFVNNCCGRQLVNSTTVGNWIVNRENALEGAWPWQASLQWRGQHSCRAALISTRWLLSAAHCFVQKDSSKYWTVNFETAVNQPYMTQEVQNIILHENYSSRWYQNDITLVQLAKEVSFTKSVHRICLPETKMKLSENDNVVVTGWGAFYTSGILPVVLQQAFLKIIDDKICNAPYALSGLVSDEMLCAGYMSGEADSCQNDSGGPLAYFDSRNIWHLVGIVSWDQGCSRKNKPGVYTRVTSYRNWITSKTGL</sequence>
<feature type="transmembrane region" description="Helical" evidence="10">
    <location>
        <begin position="6"/>
        <end position="24"/>
    </location>
</feature>
<keyword evidence="7 10" id="KW-1133">Transmembrane helix</keyword>
<dbReference type="InterPro" id="IPR001254">
    <property type="entry name" value="Trypsin_dom"/>
</dbReference>
<evidence type="ECO:0000256" key="7">
    <source>
        <dbReference type="ARBA" id="ARBA00022989"/>
    </source>
</evidence>
<keyword evidence="9" id="KW-1015">Disulfide bond</keyword>
<evidence type="ECO:0000313" key="13">
    <source>
        <dbReference type="EMBL" id="EHB03015.1"/>
    </source>
</evidence>
<evidence type="ECO:0000259" key="12">
    <source>
        <dbReference type="PROSITE" id="PS50240"/>
    </source>
</evidence>
<dbReference type="eggNOG" id="KOG3627">
    <property type="taxonomic scope" value="Eukaryota"/>
</dbReference>
<accession>G5B154</accession>
<dbReference type="PANTHER" id="PTHR24252:SF17">
    <property type="entry name" value="SUPPRESSOR OF TUMORIGENICITY 14 PROTEIN HOMOLOG-RELATED"/>
    <property type="match status" value="1"/>
</dbReference>
<dbReference type="EMBL" id="JH167919">
    <property type="protein sequence ID" value="EHB03015.1"/>
    <property type="molecule type" value="Genomic_DNA"/>
</dbReference>
<evidence type="ECO:0000313" key="14">
    <source>
        <dbReference type="Proteomes" id="UP000006813"/>
    </source>
</evidence>
<keyword evidence="2 13" id="KW-0645">Protease</keyword>
<reference evidence="13 14" key="1">
    <citation type="journal article" date="2011" name="Nature">
        <title>Genome sequencing reveals insights into physiology and longevity of the naked mole rat.</title>
        <authorList>
            <person name="Kim E.B."/>
            <person name="Fang X."/>
            <person name="Fushan A.A."/>
            <person name="Huang Z."/>
            <person name="Lobanov A.V."/>
            <person name="Han L."/>
            <person name="Marino S.M."/>
            <person name="Sun X."/>
            <person name="Turanov A.A."/>
            <person name="Yang P."/>
            <person name="Yim S.H."/>
            <person name="Zhao X."/>
            <person name="Kasaikina M.V."/>
            <person name="Stoletzki N."/>
            <person name="Peng C."/>
            <person name="Polak P."/>
            <person name="Xiong Z."/>
            <person name="Kiezun A."/>
            <person name="Zhu Y."/>
            <person name="Chen Y."/>
            <person name="Kryukov G.V."/>
            <person name="Zhang Q."/>
            <person name="Peshkin L."/>
            <person name="Yang L."/>
            <person name="Bronson R.T."/>
            <person name="Buffenstein R."/>
            <person name="Wang B."/>
            <person name="Han C."/>
            <person name="Li Q."/>
            <person name="Chen L."/>
            <person name="Zhao W."/>
            <person name="Sunyaev S.R."/>
            <person name="Park T.J."/>
            <person name="Zhang G."/>
            <person name="Wang J."/>
            <person name="Gladyshev V.N."/>
        </authorList>
    </citation>
    <scope>NUCLEOTIDE SEQUENCE [LARGE SCALE GENOMIC DNA]</scope>
</reference>
<dbReference type="InterPro" id="IPR009003">
    <property type="entry name" value="Peptidase_S1_PA"/>
</dbReference>
<comment type="subcellular location">
    <subcellularLocation>
        <location evidence="1">Membrane</location>
        <topology evidence="1">Single-pass type II membrane protein</topology>
    </subcellularLocation>
</comment>
<dbReference type="CDD" id="cd00190">
    <property type="entry name" value="Tryp_SPc"/>
    <property type="match status" value="1"/>
</dbReference>
<dbReference type="GO" id="GO:0006508">
    <property type="term" value="P:proteolysis"/>
    <property type="evidence" value="ECO:0007669"/>
    <property type="project" value="UniProtKB-KW"/>
</dbReference>
<dbReference type="SUPFAM" id="SSF50494">
    <property type="entry name" value="Trypsin-like serine proteases"/>
    <property type="match status" value="1"/>
</dbReference>
<evidence type="ECO:0000256" key="3">
    <source>
        <dbReference type="ARBA" id="ARBA00022692"/>
    </source>
</evidence>
<evidence type="ECO:0000256" key="4">
    <source>
        <dbReference type="ARBA" id="ARBA00022801"/>
    </source>
</evidence>
<dbReference type="InterPro" id="IPR043504">
    <property type="entry name" value="Peptidase_S1_PA_chymotrypsin"/>
</dbReference>
<protein>
    <submittedName>
        <fullName evidence="13">Transmembrane protease, serine 11B</fullName>
    </submittedName>
</protein>
<dbReference type="PROSITE" id="PS00134">
    <property type="entry name" value="TRYPSIN_HIS"/>
    <property type="match status" value="1"/>
</dbReference>
<evidence type="ECO:0000256" key="9">
    <source>
        <dbReference type="ARBA" id="ARBA00023157"/>
    </source>
</evidence>
<evidence type="ECO:0000256" key="8">
    <source>
        <dbReference type="ARBA" id="ARBA00023136"/>
    </source>
</evidence>
<dbReference type="InterPro" id="IPR036364">
    <property type="entry name" value="SEA_dom_sf"/>
</dbReference>
<dbReference type="PRINTS" id="PR00722">
    <property type="entry name" value="CHYMOTRYPSIN"/>
</dbReference>
<evidence type="ECO:0000256" key="10">
    <source>
        <dbReference type="SAM" id="Phobius"/>
    </source>
</evidence>
<dbReference type="InterPro" id="IPR001314">
    <property type="entry name" value="Peptidase_S1A"/>
</dbReference>
<organism evidence="13 14">
    <name type="scientific">Heterocephalus glaber</name>
    <name type="common">Naked mole rat</name>
    <dbReference type="NCBI Taxonomy" id="10181"/>
    <lineage>
        <taxon>Eukaryota</taxon>
        <taxon>Metazoa</taxon>
        <taxon>Chordata</taxon>
        <taxon>Craniata</taxon>
        <taxon>Vertebrata</taxon>
        <taxon>Euteleostomi</taxon>
        <taxon>Mammalia</taxon>
        <taxon>Eutheria</taxon>
        <taxon>Euarchontoglires</taxon>
        <taxon>Glires</taxon>
        <taxon>Rodentia</taxon>
        <taxon>Hystricomorpha</taxon>
        <taxon>Bathyergidae</taxon>
        <taxon>Heterocephalus</taxon>
    </lineage>
</organism>
<dbReference type="InterPro" id="IPR018114">
    <property type="entry name" value="TRYPSIN_HIS"/>
</dbReference>
<dbReference type="PROSITE" id="PS50240">
    <property type="entry name" value="TRYPSIN_DOM"/>
    <property type="match status" value="1"/>
</dbReference>
<dbReference type="InParanoid" id="G5B154"/>
<name>G5B154_HETGA</name>
<keyword evidence="6" id="KW-0735">Signal-anchor</keyword>
<dbReference type="GO" id="GO:0004252">
    <property type="term" value="F:serine-type endopeptidase activity"/>
    <property type="evidence" value="ECO:0007669"/>
    <property type="project" value="InterPro"/>
</dbReference>
<dbReference type="STRING" id="10181.G5B154"/>
<dbReference type="Pfam" id="PF01390">
    <property type="entry name" value="SEA"/>
    <property type="match status" value="1"/>
</dbReference>